<feature type="region of interest" description="Disordered" evidence="1">
    <location>
        <begin position="157"/>
        <end position="186"/>
    </location>
</feature>
<feature type="compositionally biased region" description="Polar residues" evidence="1">
    <location>
        <begin position="115"/>
        <end position="124"/>
    </location>
</feature>
<feature type="region of interest" description="Disordered" evidence="1">
    <location>
        <begin position="113"/>
        <end position="141"/>
    </location>
</feature>
<feature type="compositionally biased region" description="Polar residues" evidence="1">
    <location>
        <begin position="157"/>
        <end position="168"/>
    </location>
</feature>
<dbReference type="SUPFAM" id="SSF50346">
    <property type="entry name" value="PRC-barrel domain"/>
    <property type="match status" value="1"/>
</dbReference>
<reference evidence="3 4" key="1">
    <citation type="submission" date="2019-07" db="EMBL/GenBank/DDBJ databases">
        <title>Whole genome shotgun sequence of Methylobacterium gnaphalii NBRC 107716.</title>
        <authorList>
            <person name="Hosoyama A."/>
            <person name="Uohara A."/>
            <person name="Ohji S."/>
            <person name="Ichikawa N."/>
        </authorList>
    </citation>
    <scope>NUCLEOTIDE SEQUENCE [LARGE SCALE GENOMIC DNA]</scope>
    <source>
        <strain evidence="3 4">NBRC 107716</strain>
    </source>
</reference>
<dbReference type="EMBL" id="BJZV01000032">
    <property type="protein sequence ID" value="GEP12194.1"/>
    <property type="molecule type" value="Genomic_DNA"/>
</dbReference>
<dbReference type="AlphaFoldDB" id="A0A512JQG0"/>
<organism evidence="3 4">
    <name type="scientific">Methylobacterium gnaphalii</name>
    <dbReference type="NCBI Taxonomy" id="1010610"/>
    <lineage>
        <taxon>Bacteria</taxon>
        <taxon>Pseudomonadati</taxon>
        <taxon>Pseudomonadota</taxon>
        <taxon>Alphaproteobacteria</taxon>
        <taxon>Hyphomicrobiales</taxon>
        <taxon>Methylobacteriaceae</taxon>
        <taxon>Methylobacterium</taxon>
    </lineage>
</organism>
<proteinExistence type="predicted"/>
<dbReference type="InterPro" id="IPR011033">
    <property type="entry name" value="PRC_barrel-like_sf"/>
</dbReference>
<protein>
    <submittedName>
        <fullName evidence="3">Photosystem reaction center subunit H</fullName>
    </submittedName>
</protein>
<dbReference type="PANTHER" id="PTHR36505">
    <property type="entry name" value="BLR1072 PROTEIN"/>
    <property type="match status" value="1"/>
</dbReference>
<sequence>MRGVLLQAAMLGILINTNAGLRASEAPPGQSDQPATRFLAGPEPGTLRVSEIIGVPVIGMDHVRVGKIEDVLLDGSARVRTVVIGVGGFLGVGEKSVAVPFDQVSWNFSDVPLTGGSSSVTTPEEASAPERTAQLAPESMPGANTTRDVLGAVQNQHSGRVTDSTGSADATRPDGTPATTFAGSKPWHAEVRLTRAQLDAAPAFGTNGTSR</sequence>
<evidence type="ECO:0000313" key="4">
    <source>
        <dbReference type="Proteomes" id="UP000321750"/>
    </source>
</evidence>
<dbReference type="Pfam" id="PF05239">
    <property type="entry name" value="PRC"/>
    <property type="match status" value="1"/>
</dbReference>
<dbReference type="OrthoDB" id="7994716at2"/>
<feature type="domain" description="PRC-barrel" evidence="2">
    <location>
        <begin position="46"/>
        <end position="104"/>
    </location>
</feature>
<accession>A0A512JQG0</accession>
<keyword evidence="4" id="KW-1185">Reference proteome</keyword>
<evidence type="ECO:0000256" key="1">
    <source>
        <dbReference type="SAM" id="MobiDB-lite"/>
    </source>
</evidence>
<dbReference type="PANTHER" id="PTHR36505:SF1">
    <property type="entry name" value="BLR1072 PROTEIN"/>
    <property type="match status" value="1"/>
</dbReference>
<name>A0A512JQG0_9HYPH</name>
<dbReference type="Proteomes" id="UP000321750">
    <property type="component" value="Unassembled WGS sequence"/>
</dbReference>
<comment type="caution">
    <text evidence="3">The sequence shown here is derived from an EMBL/GenBank/DDBJ whole genome shotgun (WGS) entry which is preliminary data.</text>
</comment>
<dbReference type="RefSeq" id="WP_147048583.1">
    <property type="nucleotide sequence ID" value="NZ_BJZV01000032.1"/>
</dbReference>
<dbReference type="Gene3D" id="2.30.30.240">
    <property type="entry name" value="PRC-barrel domain"/>
    <property type="match status" value="1"/>
</dbReference>
<evidence type="ECO:0000259" key="2">
    <source>
        <dbReference type="Pfam" id="PF05239"/>
    </source>
</evidence>
<gene>
    <name evidence="3" type="ORF">MGN01_40390</name>
</gene>
<dbReference type="InterPro" id="IPR027275">
    <property type="entry name" value="PRC-brl_dom"/>
</dbReference>
<evidence type="ECO:0000313" key="3">
    <source>
        <dbReference type="EMBL" id="GEP12194.1"/>
    </source>
</evidence>